<reference evidence="1 2" key="1">
    <citation type="journal article" date="2018" name="Nat. Commun.">
        <title>Tailed giant Tupanvirus possesses the most complete translational apparatus of the known virosphere.</title>
        <authorList>
            <person name="Abrahao J."/>
            <person name="Silva L."/>
            <person name="Silva L.S."/>
            <person name="Khalil J.Y.B."/>
            <person name="Rodrigues R."/>
            <person name="Arantes T."/>
            <person name="Assis F."/>
            <person name="Boratto P."/>
            <person name="Andrade M."/>
            <person name="Kroon E.G."/>
            <person name="Ribeiro B."/>
            <person name="Bergier I."/>
            <person name="Seligmann H."/>
            <person name="Ghigo E."/>
            <person name="Colson P."/>
            <person name="Levasseur A."/>
            <person name="Kroemer G."/>
            <person name="Raoult D."/>
            <person name="La Scola B."/>
        </authorList>
    </citation>
    <scope>NUCLEOTIDE SEQUENCE [LARGE SCALE GENOMIC DNA]</scope>
    <source>
        <strain evidence="1">Deep ocean</strain>
    </source>
</reference>
<protein>
    <submittedName>
        <fullName evidence="1">Orfan</fullName>
    </submittedName>
</protein>
<dbReference type="EMBL" id="MF405918">
    <property type="protein sequence ID" value="AUL78747.3"/>
    <property type="molecule type" value="Genomic_DNA"/>
</dbReference>
<organism evidence="1 2">
    <name type="scientific">Tupanvirus deep ocean</name>
    <dbReference type="NCBI Taxonomy" id="2126984"/>
    <lineage>
        <taxon>Viruses</taxon>
        <taxon>Varidnaviria</taxon>
        <taxon>Bamfordvirae</taxon>
        <taxon>Nucleocytoviricota</taxon>
        <taxon>Megaviricetes</taxon>
        <taxon>Imitervirales</taxon>
        <taxon>Mimiviridae</taxon>
        <taxon>Megamimivirinae</taxon>
        <taxon>Tupanvirus</taxon>
        <taxon>Tupanvirus altamarinense</taxon>
    </lineage>
</organism>
<proteinExistence type="predicted"/>
<accession>A0AC59HBW5</accession>
<sequence length="217" mass="23978">MALRVNNVGQPVFYTAAGAGDNTPFQRLASPATVTNPNFTRSTRISYNPSSVYGQIANNRLSTFNGNIATRSNYGVGNVSGNNYFNLADNSLANGFNMVRQGFNYDMQRFAGTRYVDPRYGRTGLYPNGVPYPAATHYRGAVPYGIPYSNAYYGRNNYASPYYGSTYLPEYPYTSPECARFAVCERYNHPNDCRSCVSSRGGVSHCADQICGPSYYN</sequence>
<dbReference type="Proteomes" id="UP000241719">
    <property type="component" value="Segment"/>
</dbReference>
<keyword evidence="2" id="KW-1185">Reference proteome</keyword>
<name>A0AC59HBW5_9VIRU</name>
<evidence type="ECO:0000313" key="2">
    <source>
        <dbReference type="Proteomes" id="UP000241719"/>
    </source>
</evidence>
<evidence type="ECO:0000313" key="1">
    <source>
        <dbReference type="EMBL" id="AUL78747.3"/>
    </source>
</evidence>